<dbReference type="PANTHER" id="PTHR45641">
    <property type="entry name" value="TETRATRICOPEPTIDE REPEAT PROTEIN (AFU_ORTHOLOGUE AFUA_6G03870)"/>
    <property type="match status" value="1"/>
</dbReference>
<keyword evidence="5" id="KW-1185">Reference proteome</keyword>
<name>A0AAD2FNU9_9STRA</name>
<evidence type="ECO:0000313" key="5">
    <source>
        <dbReference type="Proteomes" id="UP001295423"/>
    </source>
</evidence>
<dbReference type="InterPro" id="IPR019734">
    <property type="entry name" value="TPR_rpt"/>
</dbReference>
<dbReference type="SMART" id="SM00028">
    <property type="entry name" value="TPR"/>
    <property type="match status" value="6"/>
</dbReference>
<proteinExistence type="predicted"/>
<dbReference type="AlphaFoldDB" id="A0AAD2FNU9"/>
<organism evidence="4 5">
    <name type="scientific">Cylindrotheca closterium</name>
    <dbReference type="NCBI Taxonomy" id="2856"/>
    <lineage>
        <taxon>Eukaryota</taxon>
        <taxon>Sar</taxon>
        <taxon>Stramenopiles</taxon>
        <taxon>Ochrophyta</taxon>
        <taxon>Bacillariophyta</taxon>
        <taxon>Bacillariophyceae</taxon>
        <taxon>Bacillariophycidae</taxon>
        <taxon>Bacillariales</taxon>
        <taxon>Bacillariaceae</taxon>
        <taxon>Cylindrotheca</taxon>
    </lineage>
</organism>
<feature type="repeat" description="TPR" evidence="3">
    <location>
        <begin position="49"/>
        <end position="82"/>
    </location>
</feature>
<comment type="caution">
    <text evidence="4">The sequence shown here is derived from an EMBL/GenBank/DDBJ whole genome shotgun (WGS) entry which is preliminary data.</text>
</comment>
<accession>A0AAD2FNU9</accession>
<dbReference type="PANTHER" id="PTHR45641:SF19">
    <property type="entry name" value="NEPHROCYSTIN-3"/>
    <property type="match status" value="1"/>
</dbReference>
<evidence type="ECO:0000313" key="4">
    <source>
        <dbReference type="EMBL" id="CAJ1947819.1"/>
    </source>
</evidence>
<dbReference type="PROSITE" id="PS50005">
    <property type="entry name" value="TPR"/>
    <property type="match status" value="1"/>
</dbReference>
<gene>
    <name evidence="4" type="ORF">CYCCA115_LOCUS11324</name>
</gene>
<sequence length="391" mass="43758">MQGSSVEKILREGHDAYLEQGNHKKAKEIFERVLKTQIKELGEDDLSVAKTLSYIGDMLSSEEIYSEAFEKFEKALEIQLEKLGEKHPDTVFTYENIGRAFLGRVNTITANAKHKFAEATKVQRHVLTTLLHVHGEDHPGVVKSYNLIALLLQNQKRSDDALQMLDKSIEICSRLQGLCEISKMDLLGRAFLTKASCFQALGNLEGATEMFTNLLQVQKEALGEMHPATALGHTCLANAYGQRGMLQDGIKANMKANAIYRTSFGDGHPCTEKLVTTIQSLKRDEKAKTLVEQGVAMKAQGHSEKAEQFFHQALDICVEAFSDPQHVPHIAASYENLSHIKVEQGLLEDGIAASVKALKIRRRTLGDDHIDTRKRMDVHRSLLKRLLEDRS</sequence>
<dbReference type="EMBL" id="CAKOGP040001736">
    <property type="protein sequence ID" value="CAJ1947819.1"/>
    <property type="molecule type" value="Genomic_DNA"/>
</dbReference>
<evidence type="ECO:0000256" key="1">
    <source>
        <dbReference type="ARBA" id="ARBA00022737"/>
    </source>
</evidence>
<dbReference type="InterPro" id="IPR011990">
    <property type="entry name" value="TPR-like_helical_dom_sf"/>
</dbReference>
<reference evidence="4" key="1">
    <citation type="submission" date="2023-08" db="EMBL/GenBank/DDBJ databases">
        <authorList>
            <person name="Audoor S."/>
            <person name="Bilcke G."/>
        </authorList>
    </citation>
    <scope>NUCLEOTIDE SEQUENCE</scope>
</reference>
<keyword evidence="1" id="KW-0677">Repeat</keyword>
<evidence type="ECO:0000256" key="3">
    <source>
        <dbReference type="PROSITE-ProRule" id="PRU00339"/>
    </source>
</evidence>
<dbReference type="SUPFAM" id="SSF48452">
    <property type="entry name" value="TPR-like"/>
    <property type="match status" value="2"/>
</dbReference>
<dbReference type="Proteomes" id="UP001295423">
    <property type="component" value="Unassembled WGS sequence"/>
</dbReference>
<dbReference type="Pfam" id="PF13374">
    <property type="entry name" value="TPR_10"/>
    <property type="match status" value="1"/>
</dbReference>
<protein>
    <recommendedName>
        <fullName evidence="6">Kinesin light chain</fullName>
    </recommendedName>
</protein>
<dbReference type="Gene3D" id="1.25.40.10">
    <property type="entry name" value="Tetratricopeptide repeat domain"/>
    <property type="match status" value="3"/>
</dbReference>
<keyword evidence="2 3" id="KW-0802">TPR repeat</keyword>
<dbReference type="Pfam" id="PF13424">
    <property type="entry name" value="TPR_12"/>
    <property type="match status" value="2"/>
</dbReference>
<evidence type="ECO:0000256" key="2">
    <source>
        <dbReference type="ARBA" id="ARBA00022803"/>
    </source>
</evidence>
<evidence type="ECO:0008006" key="6">
    <source>
        <dbReference type="Google" id="ProtNLM"/>
    </source>
</evidence>